<dbReference type="Gene3D" id="3.40.50.700">
    <property type="entry name" value="NADH:ubiquinone oxidoreductase-like, 20kDa subunit"/>
    <property type="match status" value="1"/>
</dbReference>
<evidence type="ECO:0000313" key="3">
    <source>
        <dbReference type="EMBL" id="GAP15965.1"/>
    </source>
</evidence>
<dbReference type="EMBL" id="DF967973">
    <property type="protein sequence ID" value="GAP15965.1"/>
    <property type="molecule type" value="Genomic_DNA"/>
</dbReference>
<gene>
    <name evidence="3" type="ORF">LARV_03760</name>
</gene>
<dbReference type="GO" id="GO:0016491">
    <property type="term" value="F:oxidoreductase activity"/>
    <property type="evidence" value="ECO:0007669"/>
    <property type="project" value="UniProtKB-KW"/>
</dbReference>
<evidence type="ECO:0000256" key="1">
    <source>
        <dbReference type="ARBA" id="ARBA00023002"/>
    </source>
</evidence>
<protein>
    <submittedName>
        <fullName evidence="3">Coenzyme F420-reducing hydrogenase, gamma subunit</fullName>
    </submittedName>
</protein>
<keyword evidence="1" id="KW-0560">Oxidoreductase</keyword>
<dbReference type="AlphaFoldDB" id="A0A0K8MXN5"/>
<dbReference type="InterPro" id="IPR006137">
    <property type="entry name" value="NADH_UbQ_OxRdtase-like_20kDa"/>
</dbReference>
<dbReference type="InterPro" id="IPR037024">
    <property type="entry name" value="NiFe_Hase_small_N_sf"/>
</dbReference>
<dbReference type="SUPFAM" id="SSF56770">
    <property type="entry name" value="HydA/Nqo6-like"/>
    <property type="match status" value="1"/>
</dbReference>
<dbReference type="GO" id="GO:0051536">
    <property type="term" value="F:iron-sulfur cluster binding"/>
    <property type="evidence" value="ECO:0007669"/>
    <property type="project" value="InterPro"/>
</dbReference>
<accession>A0A0K8MXN5</accession>
<keyword evidence="4" id="KW-1185">Reference proteome</keyword>
<dbReference type="OrthoDB" id="9787729at2"/>
<sequence length="303" mass="33194">MNYQARDSNKELPVENGTPDLPKFAVLQLSGCAGCEVSLLNTSDWVDKFQLVYMPLVVSTHHIPDDVQVLLVSGGVSNAEDAYNLRQAARKVKKVIAVGTCAISGGVSNLGDRDDVRELFLSRYDRINLPRLLAKTHPVDAFVDVELYLPGCPPTPELFTAALTDSRGFKAAAIVCAECRRQKLANMRPKHLTGFRHGSVLPDVCLINQGFLCVGTSTRGGCRAICTRPGHPCVGCRGPSNLLIEKGSAVWLENIQRVFEHMTDIPADELNEALRSPQLSMFLFQFSDYAGGDRPPRSKDKVL</sequence>
<evidence type="ECO:0000259" key="2">
    <source>
        <dbReference type="Pfam" id="PF01058"/>
    </source>
</evidence>
<dbReference type="PANTHER" id="PTHR42845:SF2">
    <property type="entry name" value="F420-NON-REDUCING HYDROGENASE VHU SUBUNIT G"/>
    <property type="match status" value="1"/>
</dbReference>
<name>A0A0K8MXN5_9CHLR</name>
<dbReference type="PANTHER" id="PTHR42845">
    <property type="entry name" value="COENZYME F420-REDUCING HYDROGENASE, GAMMA SUBUNIT"/>
    <property type="match status" value="1"/>
</dbReference>
<dbReference type="STRING" id="360412.LARV_03760"/>
<dbReference type="Pfam" id="PF01058">
    <property type="entry name" value="Oxidored_q6"/>
    <property type="match status" value="1"/>
</dbReference>
<reference evidence="3" key="1">
    <citation type="submission" date="2015-07" db="EMBL/GenBank/DDBJ databases">
        <title>Draft Genome Sequences of Anaerolinea thermolimosa IMO-1, Bellilinea caldifistulae GOMI-1, Leptolinea tardivitalis YMTK-2, Levilinea saccharolytica KIBI-1,Longilinea arvoryzae KOME-1, Previously Described as Members of the Anaerolineaceae (Chloroflexi).</title>
        <authorList>
            <person name="Sekiguchi Y."/>
            <person name="Ohashi A."/>
            <person name="Matsuura N."/>
            <person name="Tourlousse M.D."/>
        </authorList>
    </citation>
    <scope>NUCLEOTIDE SEQUENCE [LARGE SCALE GENOMIC DNA]</scope>
    <source>
        <strain evidence="3">KOME-1</strain>
    </source>
</reference>
<proteinExistence type="predicted"/>
<dbReference type="Proteomes" id="UP000055060">
    <property type="component" value="Unassembled WGS sequence"/>
</dbReference>
<organism evidence="3">
    <name type="scientific">Longilinea arvoryzae</name>
    <dbReference type="NCBI Taxonomy" id="360412"/>
    <lineage>
        <taxon>Bacteria</taxon>
        <taxon>Bacillati</taxon>
        <taxon>Chloroflexota</taxon>
        <taxon>Anaerolineae</taxon>
        <taxon>Anaerolineales</taxon>
        <taxon>Anaerolineaceae</taxon>
        <taxon>Longilinea</taxon>
    </lineage>
</organism>
<evidence type="ECO:0000313" key="4">
    <source>
        <dbReference type="Proteomes" id="UP000055060"/>
    </source>
</evidence>
<dbReference type="InterPro" id="IPR051349">
    <property type="entry name" value="Hydrogenase_assoc-protein"/>
</dbReference>
<feature type="domain" description="NADH:ubiquinone oxidoreductase-like 20kDa subunit" evidence="2">
    <location>
        <begin position="32"/>
        <end position="164"/>
    </location>
</feature>